<dbReference type="AlphaFoldDB" id="T1I0I4"/>
<dbReference type="SUPFAM" id="SSF56112">
    <property type="entry name" value="Protein kinase-like (PK-like)"/>
    <property type="match status" value="3"/>
</dbReference>
<evidence type="ECO:0000313" key="2">
    <source>
        <dbReference type="EnsemblMetazoa" id="RPRC009804-PA"/>
    </source>
</evidence>
<evidence type="ECO:0000313" key="3">
    <source>
        <dbReference type="Proteomes" id="UP000015103"/>
    </source>
</evidence>
<feature type="domain" description="CHK kinase-like" evidence="1">
    <location>
        <begin position="443"/>
        <end position="638"/>
    </location>
</feature>
<dbReference type="Gene3D" id="3.90.1200.10">
    <property type="match status" value="3"/>
</dbReference>
<name>T1I0I4_RHOPR</name>
<dbReference type="OMA" id="RNTICHG"/>
<dbReference type="HOGENOM" id="CLU_310502_0_0_1"/>
<dbReference type="SMART" id="SM00587">
    <property type="entry name" value="CHK"/>
    <property type="match status" value="3"/>
</dbReference>
<dbReference type="FunCoup" id="T1I0I4">
    <property type="interactions" value="1"/>
</dbReference>
<dbReference type="Pfam" id="PF02958">
    <property type="entry name" value="EcKL"/>
    <property type="match status" value="3"/>
</dbReference>
<dbReference type="EMBL" id="ACPB03012976">
    <property type="status" value="NOT_ANNOTATED_CDS"/>
    <property type="molecule type" value="Genomic_DNA"/>
</dbReference>
<dbReference type="eggNOG" id="ENOG502SF49">
    <property type="taxonomic scope" value="Eukaryota"/>
</dbReference>
<sequence length="948" mass="109597">TREQCEIILQTYFEHRNYKLLNYSTKSANDASVGLMSSVSSLKIHVSIDGKIKEVSFFVKSPPQNAFQLDVVTKSCCFKKEAAFFGTMFSGLRSFLFYKSIPKCYLQDCESMIVLEDLSAKGYRNSTNSMGIDLKHTYVSLKALADIHAASLLYEHKIGRTWDEICPEEILRPWFNDIKSNPGYFDNRASAKLISSIIDLYFSDYPQNTIKMTKDFLFDFSQHMQKSKKYRNVITHQDLWCNNIMFKYDEKGDVDEAAIIDFQMYGYNPPSLDLLILIYCNTDKKTRDLHIDNLIDYYYKCLCQNISNHNVNPAEILTKEEFYASMEETMPTALCAATIFLQIVLVPENEINRILLANCTKIVVIQDISNIVYVTECISTKFIISNEAIRLFKAFSTSTKCVTKANCFKKEAAFFGTMFSGLRAFLLHKSIPNCFLPDCESLIVLEDLTVSGYRSTVSVGGIDLKHAYLSLKALADIHAASLLYEHKIGKKLDEICPVEILRPWFTEIDDNPGYKDNLAAAKIISRVIDKYFKNYPEIVTEKAKELLFKYSQNMQKSKNYRNVITHQDLWCNNIMYKYDDNDEVQSAVIIDFQMYGYGPPSLDVLQLIYCNTDKQTRELHMDQMLEYYYNCLCNNITVHKVRPDDLLTFDEFKASMVETMPTSLCSAPLYLHTVMIPEDEIYPILSDEEKFHIYMTDDRSIVLDLMAKCDDYKSRVMIAVEDLLSYLKEAAFFGTMFSGLRAFLLHKSIPNCYLPDYECLIVLENLTANGYRNSRNTIVGIDLKHAYVSLKALADIHAASLLYEHKIGKKLDEICPVEILRPFFTETEDYPGLKINIAAAKIISRVIDKYCTNYPEIVRERGKHLLFNYCQQMQKSKNYRNVLSHHDLWCANIMFKYDEADEVQSAVIIDFQIYGYSPPSLDVLQLIYCNIDKETRELHMDDMFQYYY</sequence>
<protein>
    <recommendedName>
        <fullName evidence="1">CHK kinase-like domain-containing protein</fullName>
    </recommendedName>
</protein>
<dbReference type="PANTHER" id="PTHR11012">
    <property type="entry name" value="PROTEIN KINASE-LIKE DOMAIN-CONTAINING"/>
    <property type="match status" value="1"/>
</dbReference>
<keyword evidence="3" id="KW-1185">Reference proteome</keyword>
<feature type="domain" description="CHK kinase-like" evidence="1">
    <location>
        <begin position="761"/>
        <end position="948"/>
    </location>
</feature>
<dbReference type="PANTHER" id="PTHR11012:SF48">
    <property type="entry name" value="CHK KINASE-LIKE DOMAIN-CONTAINING PROTEIN-RELATED"/>
    <property type="match status" value="1"/>
</dbReference>
<dbReference type="Proteomes" id="UP000015103">
    <property type="component" value="Unassembled WGS sequence"/>
</dbReference>
<accession>T1I0I4</accession>
<dbReference type="InterPro" id="IPR015897">
    <property type="entry name" value="CHK_kinase-like"/>
</dbReference>
<feature type="domain" description="CHK kinase-like" evidence="1">
    <location>
        <begin position="113"/>
        <end position="308"/>
    </location>
</feature>
<dbReference type="VEuPathDB" id="VectorBase:RPRC009804"/>
<dbReference type="InterPro" id="IPR011009">
    <property type="entry name" value="Kinase-like_dom_sf"/>
</dbReference>
<dbReference type="EnsemblMetazoa" id="RPRC009804-RA">
    <property type="protein sequence ID" value="RPRC009804-PA"/>
    <property type="gene ID" value="RPRC009804"/>
</dbReference>
<organism evidence="2 3">
    <name type="scientific">Rhodnius prolixus</name>
    <name type="common">Triatomid bug</name>
    <dbReference type="NCBI Taxonomy" id="13249"/>
    <lineage>
        <taxon>Eukaryota</taxon>
        <taxon>Metazoa</taxon>
        <taxon>Ecdysozoa</taxon>
        <taxon>Arthropoda</taxon>
        <taxon>Hexapoda</taxon>
        <taxon>Insecta</taxon>
        <taxon>Pterygota</taxon>
        <taxon>Neoptera</taxon>
        <taxon>Paraneoptera</taxon>
        <taxon>Hemiptera</taxon>
        <taxon>Heteroptera</taxon>
        <taxon>Panheteroptera</taxon>
        <taxon>Cimicomorpha</taxon>
        <taxon>Reduviidae</taxon>
        <taxon>Triatominae</taxon>
        <taxon>Rhodnius</taxon>
    </lineage>
</organism>
<evidence type="ECO:0000259" key="1">
    <source>
        <dbReference type="SMART" id="SM00587"/>
    </source>
</evidence>
<proteinExistence type="predicted"/>
<dbReference type="InParanoid" id="T1I0I4"/>
<reference evidence="2" key="1">
    <citation type="submission" date="2015-05" db="UniProtKB">
        <authorList>
            <consortium name="EnsemblMetazoa"/>
        </authorList>
    </citation>
    <scope>IDENTIFICATION</scope>
</reference>
<dbReference type="InterPro" id="IPR004119">
    <property type="entry name" value="EcKL"/>
</dbReference>